<sequence>MDNGEYRFRLMGSDNSGYIRTVMPDSDHGWQNAHYHKGVMEVVVVQAGWVGVADLLPNGTRKVRVFWKNDMWMFHPGYSHNIYMPAGAVTHCIKHGDGVGNPKKDGADWYESPPDFDAWSKSLREADIFRLAGLVA</sequence>
<name>A0A1F4XQS8_9BACT</name>
<gene>
    <name evidence="1" type="ORF">A3D68_00030</name>
</gene>
<dbReference type="SUPFAM" id="SSF51182">
    <property type="entry name" value="RmlC-like cupins"/>
    <property type="match status" value="1"/>
</dbReference>
<protein>
    <recommendedName>
        <fullName evidence="3">Cupin type-1 domain-containing protein</fullName>
    </recommendedName>
</protein>
<accession>A0A1F4XQS8</accession>
<reference evidence="1 2" key="1">
    <citation type="journal article" date="2016" name="Nat. Commun.">
        <title>Thousands of microbial genomes shed light on interconnected biogeochemical processes in an aquifer system.</title>
        <authorList>
            <person name="Anantharaman K."/>
            <person name="Brown C.T."/>
            <person name="Hug L.A."/>
            <person name="Sharon I."/>
            <person name="Castelle C.J."/>
            <person name="Probst A.J."/>
            <person name="Thomas B.C."/>
            <person name="Singh A."/>
            <person name="Wilkins M.J."/>
            <person name="Karaoz U."/>
            <person name="Brodie E.L."/>
            <person name="Williams K.H."/>
            <person name="Hubbard S.S."/>
            <person name="Banfield J.F."/>
        </authorList>
    </citation>
    <scope>NUCLEOTIDE SEQUENCE [LARGE SCALE GENOMIC DNA]</scope>
</reference>
<dbReference type="Proteomes" id="UP000177564">
    <property type="component" value="Unassembled WGS sequence"/>
</dbReference>
<evidence type="ECO:0008006" key="3">
    <source>
        <dbReference type="Google" id="ProtNLM"/>
    </source>
</evidence>
<dbReference type="STRING" id="1797240.A3D68_00030"/>
<dbReference type="AlphaFoldDB" id="A0A1F4XQS8"/>
<evidence type="ECO:0000313" key="1">
    <source>
        <dbReference type="EMBL" id="OGC84005.1"/>
    </source>
</evidence>
<dbReference type="EMBL" id="MEWU01000004">
    <property type="protein sequence ID" value="OGC84005.1"/>
    <property type="molecule type" value="Genomic_DNA"/>
</dbReference>
<dbReference type="InterPro" id="IPR011051">
    <property type="entry name" value="RmlC_Cupin_sf"/>
</dbReference>
<comment type="caution">
    <text evidence="1">The sequence shown here is derived from an EMBL/GenBank/DDBJ whole genome shotgun (WGS) entry which is preliminary data.</text>
</comment>
<evidence type="ECO:0000313" key="2">
    <source>
        <dbReference type="Proteomes" id="UP000177564"/>
    </source>
</evidence>
<organism evidence="1 2">
    <name type="scientific">Candidatus Adlerbacteria bacterium RIFCSPHIGHO2_02_FULL_52_17</name>
    <dbReference type="NCBI Taxonomy" id="1797240"/>
    <lineage>
        <taxon>Bacteria</taxon>
        <taxon>Candidatus Adleribacteriota</taxon>
    </lineage>
</organism>
<proteinExistence type="predicted"/>